<dbReference type="OrthoDB" id="537032at2759"/>
<dbReference type="EMBL" id="OC915443">
    <property type="protein sequence ID" value="CAD7640488.1"/>
    <property type="molecule type" value="Genomic_DNA"/>
</dbReference>
<dbReference type="EMBL" id="CAJPVJ010000618">
    <property type="protein sequence ID" value="CAG2162999.1"/>
    <property type="molecule type" value="Genomic_DNA"/>
</dbReference>
<evidence type="ECO:0000259" key="9">
    <source>
        <dbReference type="SMART" id="SM00724"/>
    </source>
</evidence>
<dbReference type="PANTHER" id="PTHR12560:SF58">
    <property type="entry name" value="CERAMIDE SYNTHASE 1"/>
    <property type="match status" value="1"/>
</dbReference>
<evidence type="ECO:0000256" key="3">
    <source>
        <dbReference type="ARBA" id="ARBA00004991"/>
    </source>
</evidence>
<keyword evidence="6 8" id="KW-0472">Membrane</keyword>
<evidence type="ECO:0000256" key="8">
    <source>
        <dbReference type="SAM" id="Phobius"/>
    </source>
</evidence>
<dbReference type="GO" id="GO:0050291">
    <property type="term" value="F:sphingosine N-acyltransferase activity"/>
    <property type="evidence" value="ECO:0007669"/>
    <property type="project" value="InterPro"/>
</dbReference>
<dbReference type="InterPro" id="IPR006634">
    <property type="entry name" value="TLC-dom"/>
</dbReference>
<comment type="pathway">
    <text evidence="2">Lipid metabolism; sphingolipid metabolism.</text>
</comment>
<dbReference type="GO" id="GO:0046513">
    <property type="term" value="P:ceramide biosynthetic process"/>
    <property type="evidence" value="ECO:0007669"/>
    <property type="project" value="InterPro"/>
</dbReference>
<dbReference type="AlphaFoldDB" id="A0A7R9LF00"/>
<sequence>MSAINLSPDTDPTLSALVDSTTRFVSQNYLWLQKHYTFPNDTLKDLEECRQRVPLNDALIVLLLAIVWTIARFSATKYILTPFARVCGMSRSETKKYPECAWKFFYYLFTFSITLYLIFGQNCCNYFSQRSLIWKDYSINDSIPANVRTLYLIEISFYIHSIYAVIFLDEWRKDSLVMFSHHIITLALLTLSLATKAHRVGVLVLLLHDGCDVAMEATKCLLAFKSIGGLFGKFMDVLSGVGFILFLSSWYVCLSPVLVPIESHLLEFRFIVKILVNIITGKSRVEDNREYSEGQSDKAINQRAVNGVHKRGKQKQH</sequence>
<feature type="transmembrane region" description="Helical" evidence="8">
    <location>
        <begin position="237"/>
        <end position="259"/>
    </location>
</feature>
<keyword evidence="11" id="KW-1185">Reference proteome</keyword>
<dbReference type="Proteomes" id="UP000728032">
    <property type="component" value="Unassembled WGS sequence"/>
</dbReference>
<dbReference type="PIRSF" id="PIRSF005225">
    <property type="entry name" value="LAG1_LAC1"/>
    <property type="match status" value="1"/>
</dbReference>
<feature type="transmembrane region" description="Helical" evidence="8">
    <location>
        <begin position="175"/>
        <end position="194"/>
    </location>
</feature>
<evidence type="ECO:0000256" key="5">
    <source>
        <dbReference type="ARBA" id="ARBA00022989"/>
    </source>
</evidence>
<feature type="transmembrane region" description="Helical" evidence="8">
    <location>
        <begin position="101"/>
        <end position="119"/>
    </location>
</feature>
<evidence type="ECO:0000256" key="2">
    <source>
        <dbReference type="ARBA" id="ARBA00004760"/>
    </source>
</evidence>
<dbReference type="Pfam" id="PF03798">
    <property type="entry name" value="TRAM_LAG1_CLN8"/>
    <property type="match status" value="1"/>
</dbReference>
<evidence type="ECO:0000313" key="11">
    <source>
        <dbReference type="Proteomes" id="UP000728032"/>
    </source>
</evidence>
<feature type="compositionally biased region" description="Basic residues" evidence="7">
    <location>
        <begin position="308"/>
        <end position="317"/>
    </location>
</feature>
<accession>A0A7R9LF00</accession>
<dbReference type="SMART" id="SM00724">
    <property type="entry name" value="TLC"/>
    <property type="match status" value="1"/>
</dbReference>
<evidence type="ECO:0000256" key="4">
    <source>
        <dbReference type="ARBA" id="ARBA00022692"/>
    </source>
</evidence>
<name>A0A7R9LF00_9ACAR</name>
<dbReference type="GO" id="GO:0016020">
    <property type="term" value="C:membrane"/>
    <property type="evidence" value="ECO:0007669"/>
    <property type="project" value="UniProtKB-SubCell"/>
</dbReference>
<keyword evidence="5 8" id="KW-1133">Transmembrane helix</keyword>
<evidence type="ECO:0000256" key="6">
    <source>
        <dbReference type="ARBA" id="ARBA00023136"/>
    </source>
</evidence>
<evidence type="ECO:0000256" key="1">
    <source>
        <dbReference type="ARBA" id="ARBA00004141"/>
    </source>
</evidence>
<dbReference type="InterPro" id="IPR016439">
    <property type="entry name" value="Lag1/Lac1-like"/>
</dbReference>
<evidence type="ECO:0000313" key="10">
    <source>
        <dbReference type="EMBL" id="CAD7640488.1"/>
    </source>
</evidence>
<reference evidence="10" key="1">
    <citation type="submission" date="2020-11" db="EMBL/GenBank/DDBJ databases">
        <authorList>
            <person name="Tran Van P."/>
        </authorList>
    </citation>
    <scope>NUCLEOTIDE SEQUENCE</scope>
</reference>
<gene>
    <name evidence="10" type="ORF">ONB1V03_LOCUS2583</name>
</gene>
<comment type="pathway">
    <text evidence="3">Sphingolipid metabolism.</text>
</comment>
<feature type="domain" description="TLC" evidence="9">
    <location>
        <begin position="95"/>
        <end position="280"/>
    </location>
</feature>
<feature type="transmembrane region" description="Helical" evidence="8">
    <location>
        <begin position="58"/>
        <end position="80"/>
    </location>
</feature>
<evidence type="ECO:0000256" key="7">
    <source>
        <dbReference type="SAM" id="MobiDB-lite"/>
    </source>
</evidence>
<organism evidence="10">
    <name type="scientific">Oppiella nova</name>
    <dbReference type="NCBI Taxonomy" id="334625"/>
    <lineage>
        <taxon>Eukaryota</taxon>
        <taxon>Metazoa</taxon>
        <taxon>Ecdysozoa</taxon>
        <taxon>Arthropoda</taxon>
        <taxon>Chelicerata</taxon>
        <taxon>Arachnida</taxon>
        <taxon>Acari</taxon>
        <taxon>Acariformes</taxon>
        <taxon>Sarcoptiformes</taxon>
        <taxon>Oribatida</taxon>
        <taxon>Brachypylina</taxon>
        <taxon>Oppioidea</taxon>
        <taxon>Oppiidae</taxon>
        <taxon>Oppiella</taxon>
    </lineage>
</organism>
<keyword evidence="4 8" id="KW-0812">Transmembrane</keyword>
<dbReference type="PANTHER" id="PTHR12560">
    <property type="entry name" value="LONGEVITY ASSURANCE FACTOR 1 LAG1"/>
    <property type="match status" value="1"/>
</dbReference>
<feature type="transmembrane region" description="Helical" evidence="8">
    <location>
        <begin position="150"/>
        <end position="168"/>
    </location>
</feature>
<comment type="subcellular location">
    <subcellularLocation>
        <location evidence="1">Membrane</location>
        <topology evidence="1">Multi-pass membrane protein</topology>
    </subcellularLocation>
</comment>
<dbReference type="UniPathway" id="UPA00222"/>
<feature type="region of interest" description="Disordered" evidence="7">
    <location>
        <begin position="290"/>
        <end position="317"/>
    </location>
</feature>
<protein>
    <recommendedName>
        <fullName evidence="9">TLC domain-containing protein</fullName>
    </recommendedName>
</protein>
<proteinExistence type="predicted"/>